<keyword evidence="4" id="KW-1185">Reference proteome</keyword>
<dbReference type="eggNOG" id="COG0145">
    <property type="taxonomic scope" value="Bacteria"/>
</dbReference>
<dbReference type="InterPro" id="IPR043129">
    <property type="entry name" value="ATPase_NBD"/>
</dbReference>
<dbReference type="PANTHER" id="PTHR11365">
    <property type="entry name" value="5-OXOPROLINASE RELATED"/>
    <property type="match status" value="1"/>
</dbReference>
<proteinExistence type="predicted"/>
<sequence>MILGIDVGGTHTDSVLMNNRKIIRKSKVLTDKENILKSVLMATEAVAKPEDIKNLQRIVLSTTLTTNAVVQNQLDPVGLVVMNGPGVSPKDLPLYDKANYIAGYMSHRGIEAEAPDRSELAELKEKFKKDKINRFAIVGKFSTRNPVHEQEVDAWLDDIAEHASQSHQLSGSLNFPRRIATTYLNEAVWGLQRKLADQLKTYMDKLGVKVPLYILKADGGTIEVEASRETPVQTILSGPAATIMGVLPYVSPEKDSISVDIGGTTTDIALFADGVPLLEPQGITIEDHKTSVRGLLTHSIGVGGDSHVRVEDGVLHLGPERLGAAMAFGGPVPTPTDALIVLGIADIGDRDKAMEAMKQLAAELKKTPEEVANQVVDLACTLIADKIRTMLAEINSKPVYTIHELLEGRQIEPKEILVVGGPAPYMAKRLGEMMDCPVQVPNDSDVINASGAATARTTVELNIVADTEAQVLSIAEEGVQQEISKRFTLDDVIALGTEKLIRKAREAGARDEDIVVEVADSQVFNVVRGYSTMGKNMRVRLQVKPGLIKDESN</sequence>
<name>C3X2D0_9BURK</name>
<evidence type="ECO:0000313" key="3">
    <source>
        <dbReference type="EMBL" id="EEO27366.1"/>
    </source>
</evidence>
<dbReference type="RefSeq" id="WP_005876306.1">
    <property type="nucleotide sequence ID" value="NZ_CABMNL010000001.1"/>
</dbReference>
<dbReference type="InterPro" id="IPR002821">
    <property type="entry name" value="Hydantoinase_A"/>
</dbReference>
<organism evidence="3 4">
    <name type="scientific">Oxalobacter paraformigenes</name>
    <dbReference type="NCBI Taxonomy" id="556268"/>
    <lineage>
        <taxon>Bacteria</taxon>
        <taxon>Pseudomonadati</taxon>
        <taxon>Pseudomonadota</taxon>
        <taxon>Betaproteobacteria</taxon>
        <taxon>Burkholderiales</taxon>
        <taxon>Oxalobacteraceae</taxon>
        <taxon>Oxalobacter</taxon>
    </lineage>
</organism>
<dbReference type="HOGENOM" id="CLU_014140_2_0_4"/>
<dbReference type="AlphaFoldDB" id="C3X2D0"/>
<feature type="domain" description="Hydantoinase A/oxoprolinase" evidence="1">
    <location>
        <begin position="178"/>
        <end position="459"/>
    </location>
</feature>
<evidence type="ECO:0000259" key="2">
    <source>
        <dbReference type="Pfam" id="PF05378"/>
    </source>
</evidence>
<gene>
    <name evidence="3" type="ORF">OFAG_00519</name>
</gene>
<comment type="caution">
    <text evidence="3">The sequence shown here is derived from an EMBL/GenBank/DDBJ whole genome shotgun (WGS) entry which is preliminary data.</text>
</comment>
<protein>
    <recommendedName>
        <fullName evidence="5">Hydantoinase</fullName>
    </recommendedName>
</protein>
<dbReference type="GO" id="GO:0006749">
    <property type="term" value="P:glutathione metabolic process"/>
    <property type="evidence" value="ECO:0007669"/>
    <property type="project" value="TreeGrafter"/>
</dbReference>
<reference evidence="3" key="1">
    <citation type="submission" date="2011-10" db="EMBL/GenBank/DDBJ databases">
        <title>The Genome Sequence of Oxalobacter formigenes HOxBLS.</title>
        <authorList>
            <consortium name="The Broad Institute Genome Sequencing Platform"/>
            <person name="Earl A."/>
            <person name="Ward D."/>
            <person name="Feldgarden M."/>
            <person name="Gevers D."/>
            <person name="Allison M.J."/>
            <person name="Humphrey S."/>
            <person name="Young S.K."/>
            <person name="Zeng Q."/>
            <person name="Gargeya S."/>
            <person name="Fitzgerald M."/>
            <person name="Haas B."/>
            <person name="Abouelleil A."/>
            <person name="Alvarado L."/>
            <person name="Arachchi H.M."/>
            <person name="Berlin A."/>
            <person name="Brown A."/>
            <person name="Chapman S.B."/>
            <person name="Chen Z."/>
            <person name="Dunbar C."/>
            <person name="Freedman E."/>
            <person name="Gearin G."/>
            <person name="Goldberg J."/>
            <person name="Griggs A."/>
            <person name="Gujja S."/>
            <person name="Heiman D."/>
            <person name="Howarth C."/>
            <person name="Larson L."/>
            <person name="Lui A."/>
            <person name="MacDonald P.J.P."/>
            <person name="Montmayeur A."/>
            <person name="Murphy C."/>
            <person name="Neiman D."/>
            <person name="Pearson M."/>
            <person name="Priest M."/>
            <person name="Roberts A."/>
            <person name="Saif S."/>
            <person name="Shea T."/>
            <person name="Shenoy N."/>
            <person name="Sisk P."/>
            <person name="Stolte C."/>
            <person name="Sykes S."/>
            <person name="Wortman J."/>
            <person name="Nusbaum C."/>
            <person name="Birren B."/>
        </authorList>
    </citation>
    <scope>NUCLEOTIDE SEQUENCE [LARGE SCALE GENOMIC DNA]</scope>
    <source>
        <strain evidence="3">HOxBLS</strain>
    </source>
</reference>
<dbReference type="InterPro" id="IPR008040">
    <property type="entry name" value="Hydant_A_N"/>
</dbReference>
<dbReference type="SUPFAM" id="SSF53067">
    <property type="entry name" value="Actin-like ATPase domain"/>
    <property type="match status" value="1"/>
</dbReference>
<dbReference type="Proteomes" id="UP000003973">
    <property type="component" value="Unassembled WGS sequence"/>
</dbReference>
<dbReference type="GO" id="GO:0017168">
    <property type="term" value="F:5-oxoprolinase (ATP-hydrolyzing) activity"/>
    <property type="evidence" value="ECO:0007669"/>
    <property type="project" value="TreeGrafter"/>
</dbReference>
<feature type="domain" description="Hydantoinase/oxoprolinase N-terminal" evidence="2">
    <location>
        <begin position="3"/>
        <end position="156"/>
    </location>
</feature>
<dbReference type="Pfam" id="PF01968">
    <property type="entry name" value="Hydantoinase_A"/>
    <property type="match status" value="1"/>
</dbReference>
<accession>C3X2D0</accession>
<dbReference type="GO" id="GO:0005829">
    <property type="term" value="C:cytosol"/>
    <property type="evidence" value="ECO:0007669"/>
    <property type="project" value="TreeGrafter"/>
</dbReference>
<dbReference type="EMBL" id="ACDP02000026">
    <property type="protein sequence ID" value="EEO27366.1"/>
    <property type="molecule type" value="Genomic_DNA"/>
</dbReference>
<dbReference type="PANTHER" id="PTHR11365:SF2">
    <property type="entry name" value="5-OXOPROLINASE"/>
    <property type="match status" value="1"/>
</dbReference>
<evidence type="ECO:0000313" key="4">
    <source>
        <dbReference type="Proteomes" id="UP000003973"/>
    </source>
</evidence>
<evidence type="ECO:0008006" key="5">
    <source>
        <dbReference type="Google" id="ProtNLM"/>
    </source>
</evidence>
<dbReference type="Pfam" id="PF05378">
    <property type="entry name" value="Hydant_A_N"/>
    <property type="match status" value="1"/>
</dbReference>
<evidence type="ECO:0000259" key="1">
    <source>
        <dbReference type="Pfam" id="PF01968"/>
    </source>
</evidence>
<dbReference type="InterPro" id="IPR045079">
    <property type="entry name" value="Oxoprolinase-like"/>
</dbReference>